<keyword evidence="2" id="KW-1185">Reference proteome</keyword>
<protein>
    <submittedName>
        <fullName evidence="1">Uncharacterized protein</fullName>
    </submittedName>
</protein>
<dbReference type="EMBL" id="MU267849">
    <property type="protein sequence ID" value="KAH7908059.1"/>
    <property type="molecule type" value="Genomic_DNA"/>
</dbReference>
<accession>A0ACB8A4R1</accession>
<evidence type="ECO:0000313" key="1">
    <source>
        <dbReference type="EMBL" id="KAH7908059.1"/>
    </source>
</evidence>
<name>A0ACB8A4R1_9AGAM</name>
<sequence length="161" mass="18998">MSITKWCFSVSVCPYLRPGKFSRLALPLSDDPNERTRLFPTDQDPEPHRRRSNLGLSTFLWTAIAYTITLFAIAAAFNLMFRLARRIDPLDPLVRDRIRQEWASEVRQHDMIREQWTREIENHNQVERERRQCGADERLRLGMFWADLVGDRSCAAYATRE</sequence>
<comment type="caution">
    <text evidence="1">The sequence shown here is derived from an EMBL/GenBank/DDBJ whole genome shotgun (WGS) entry which is preliminary data.</text>
</comment>
<gene>
    <name evidence="1" type="ORF">BJ138DRAFT_405846</name>
</gene>
<proteinExistence type="predicted"/>
<organism evidence="1 2">
    <name type="scientific">Hygrophoropsis aurantiaca</name>
    <dbReference type="NCBI Taxonomy" id="72124"/>
    <lineage>
        <taxon>Eukaryota</taxon>
        <taxon>Fungi</taxon>
        <taxon>Dikarya</taxon>
        <taxon>Basidiomycota</taxon>
        <taxon>Agaricomycotina</taxon>
        <taxon>Agaricomycetes</taxon>
        <taxon>Agaricomycetidae</taxon>
        <taxon>Boletales</taxon>
        <taxon>Coniophorineae</taxon>
        <taxon>Hygrophoropsidaceae</taxon>
        <taxon>Hygrophoropsis</taxon>
    </lineage>
</organism>
<reference evidence="1" key="1">
    <citation type="journal article" date="2021" name="New Phytol.">
        <title>Evolutionary innovations through gain and loss of genes in the ectomycorrhizal Boletales.</title>
        <authorList>
            <person name="Wu G."/>
            <person name="Miyauchi S."/>
            <person name="Morin E."/>
            <person name="Kuo A."/>
            <person name="Drula E."/>
            <person name="Varga T."/>
            <person name="Kohler A."/>
            <person name="Feng B."/>
            <person name="Cao Y."/>
            <person name="Lipzen A."/>
            <person name="Daum C."/>
            <person name="Hundley H."/>
            <person name="Pangilinan J."/>
            <person name="Johnson J."/>
            <person name="Barry K."/>
            <person name="LaButti K."/>
            <person name="Ng V."/>
            <person name="Ahrendt S."/>
            <person name="Min B."/>
            <person name="Choi I.G."/>
            <person name="Park H."/>
            <person name="Plett J.M."/>
            <person name="Magnuson J."/>
            <person name="Spatafora J.W."/>
            <person name="Nagy L.G."/>
            <person name="Henrissat B."/>
            <person name="Grigoriev I.V."/>
            <person name="Yang Z.L."/>
            <person name="Xu J."/>
            <person name="Martin F.M."/>
        </authorList>
    </citation>
    <scope>NUCLEOTIDE SEQUENCE</scope>
    <source>
        <strain evidence="1">ATCC 28755</strain>
    </source>
</reference>
<evidence type="ECO:0000313" key="2">
    <source>
        <dbReference type="Proteomes" id="UP000790377"/>
    </source>
</evidence>
<dbReference type="Proteomes" id="UP000790377">
    <property type="component" value="Unassembled WGS sequence"/>
</dbReference>